<reference evidence="4" key="1">
    <citation type="journal article" date="2020" name="Fungal Divers.">
        <title>Resolving the Mortierellaceae phylogeny through synthesis of multi-gene phylogenetics and phylogenomics.</title>
        <authorList>
            <person name="Vandepol N."/>
            <person name="Liber J."/>
            <person name="Desiro A."/>
            <person name="Na H."/>
            <person name="Kennedy M."/>
            <person name="Barry K."/>
            <person name="Grigoriev I.V."/>
            <person name="Miller A.N."/>
            <person name="O'Donnell K."/>
            <person name="Stajich J.E."/>
            <person name="Bonito G."/>
        </authorList>
    </citation>
    <scope>NUCLEOTIDE SEQUENCE</scope>
    <source>
        <strain evidence="4">MES-2147</strain>
    </source>
</reference>
<protein>
    <submittedName>
        <fullName evidence="4">Uncharacterized protein</fullName>
    </submittedName>
</protein>
<name>A0A9P6IYZ2_9FUNG</name>
<proteinExistence type="predicted"/>
<organism evidence="4 5">
    <name type="scientific">Modicella reniformis</name>
    <dbReference type="NCBI Taxonomy" id="1440133"/>
    <lineage>
        <taxon>Eukaryota</taxon>
        <taxon>Fungi</taxon>
        <taxon>Fungi incertae sedis</taxon>
        <taxon>Mucoromycota</taxon>
        <taxon>Mortierellomycotina</taxon>
        <taxon>Mortierellomycetes</taxon>
        <taxon>Mortierellales</taxon>
        <taxon>Mortierellaceae</taxon>
        <taxon>Modicella</taxon>
    </lineage>
</organism>
<dbReference type="GO" id="GO:0005524">
    <property type="term" value="F:ATP binding"/>
    <property type="evidence" value="ECO:0007669"/>
    <property type="project" value="UniProtKB-KW"/>
</dbReference>
<evidence type="ECO:0000313" key="4">
    <source>
        <dbReference type="EMBL" id="KAF9951894.1"/>
    </source>
</evidence>
<evidence type="ECO:0000256" key="2">
    <source>
        <dbReference type="ARBA" id="ARBA00022840"/>
    </source>
</evidence>
<evidence type="ECO:0000256" key="3">
    <source>
        <dbReference type="SAM" id="MobiDB-lite"/>
    </source>
</evidence>
<dbReference type="AlphaFoldDB" id="A0A9P6IYZ2"/>
<dbReference type="Proteomes" id="UP000749646">
    <property type="component" value="Unassembled WGS sequence"/>
</dbReference>
<feature type="region of interest" description="Disordered" evidence="3">
    <location>
        <begin position="1"/>
        <end position="29"/>
    </location>
</feature>
<feature type="compositionally biased region" description="Low complexity" evidence="3">
    <location>
        <begin position="9"/>
        <end position="26"/>
    </location>
</feature>
<keyword evidence="2" id="KW-0067">ATP-binding</keyword>
<accession>A0A9P6IYZ2</accession>
<evidence type="ECO:0000256" key="1">
    <source>
        <dbReference type="ARBA" id="ARBA00022741"/>
    </source>
</evidence>
<keyword evidence="1" id="KW-0547">Nucleotide-binding</keyword>
<sequence>MVSFQTPPELNSFSSSSGEGSLQASAPTVPVSTSLPATVISGGLGILSSSLKQEQQYLKDVNELREQLKHQQPQQDLNKRPTHLLFPKASYQLSSTKDVTSPFPFFDVCGKLITELAIGSG</sequence>
<dbReference type="SUPFAM" id="SSF103243">
    <property type="entry name" value="KA1-like"/>
    <property type="match status" value="1"/>
</dbReference>
<keyword evidence="5" id="KW-1185">Reference proteome</keyword>
<comment type="caution">
    <text evidence="4">The sequence shown here is derived from an EMBL/GenBank/DDBJ whole genome shotgun (WGS) entry which is preliminary data.</text>
</comment>
<gene>
    <name evidence="4" type="ORF">BGZ65_005671</name>
</gene>
<dbReference type="Gene3D" id="3.30.310.80">
    <property type="entry name" value="Kinase associated domain 1, KA1"/>
    <property type="match status" value="1"/>
</dbReference>
<evidence type="ECO:0000313" key="5">
    <source>
        <dbReference type="Proteomes" id="UP000749646"/>
    </source>
</evidence>
<dbReference type="EMBL" id="JAAAHW010007041">
    <property type="protein sequence ID" value="KAF9951894.1"/>
    <property type="molecule type" value="Genomic_DNA"/>
</dbReference>
<dbReference type="InterPro" id="IPR028375">
    <property type="entry name" value="KA1/Ssp2_C"/>
</dbReference>